<dbReference type="GO" id="GO:0005635">
    <property type="term" value="C:nuclear envelope"/>
    <property type="evidence" value="ECO:0007669"/>
    <property type="project" value="TreeGrafter"/>
</dbReference>
<dbReference type="SUPFAM" id="SSF161084">
    <property type="entry name" value="MAPEG domain-like"/>
    <property type="match status" value="1"/>
</dbReference>
<evidence type="ECO:0000313" key="5">
    <source>
        <dbReference type="EMBL" id="EJK52528.1"/>
    </source>
</evidence>
<sequence>AGGYWIELGNAVHIESIEGDGDCVAVGIGARKKALKQRATLDETIHVEHGRDTKVPLFQKFEFVYRSKADSRAAASLSLGYPCQNGVCQERQAILDPVNYDVQYPNLYAVPKLHKDADAFNRVQRGHQNYLEGSDSYAIMTLVGGLKHPLACSIGSVCFCIGSVLYMTGYKDANLDVKTARYKKGGGIKWIGFLTSLISCCKLGYDLIKG</sequence>
<dbReference type="Gene3D" id="1.20.120.550">
    <property type="entry name" value="Membrane associated eicosanoid/glutathione metabolism-like domain"/>
    <property type="match status" value="1"/>
</dbReference>
<keyword evidence="6" id="KW-1185">Reference proteome</keyword>
<dbReference type="GO" id="GO:0006691">
    <property type="term" value="P:leukotriene metabolic process"/>
    <property type="evidence" value="ECO:0007669"/>
    <property type="project" value="UniProtKB-ARBA"/>
</dbReference>
<dbReference type="AlphaFoldDB" id="K0RFK8"/>
<dbReference type="EMBL" id="AGNL01039640">
    <property type="protein sequence ID" value="EJK52528.1"/>
    <property type="molecule type" value="Genomic_DNA"/>
</dbReference>
<organism evidence="5 6">
    <name type="scientific">Thalassiosira oceanica</name>
    <name type="common">Marine diatom</name>
    <dbReference type="NCBI Taxonomy" id="159749"/>
    <lineage>
        <taxon>Eukaryota</taxon>
        <taxon>Sar</taxon>
        <taxon>Stramenopiles</taxon>
        <taxon>Ochrophyta</taxon>
        <taxon>Bacillariophyta</taxon>
        <taxon>Coscinodiscophyceae</taxon>
        <taxon>Thalassiosirophycidae</taxon>
        <taxon>Thalassiosirales</taxon>
        <taxon>Thalassiosiraceae</taxon>
        <taxon>Thalassiosira</taxon>
    </lineage>
</organism>
<dbReference type="GO" id="GO:0004602">
    <property type="term" value="F:glutathione peroxidase activity"/>
    <property type="evidence" value="ECO:0007669"/>
    <property type="project" value="TreeGrafter"/>
</dbReference>
<keyword evidence="2" id="KW-0812">Transmembrane</keyword>
<comment type="subcellular location">
    <subcellularLocation>
        <location evidence="1">Membrane</location>
        <topology evidence="1">Multi-pass membrane protein</topology>
    </subcellularLocation>
</comment>
<comment type="caution">
    <text evidence="5">The sequence shown here is derived from an EMBL/GenBank/DDBJ whole genome shotgun (WGS) entry which is preliminary data.</text>
</comment>
<dbReference type="eggNOG" id="ENOG502R8YM">
    <property type="taxonomic scope" value="Eukaryota"/>
</dbReference>
<dbReference type="InterPro" id="IPR050997">
    <property type="entry name" value="MAPEG"/>
</dbReference>
<name>K0RFK8_THAOC</name>
<keyword evidence="3" id="KW-1133">Transmembrane helix</keyword>
<dbReference type="GO" id="GO:0005783">
    <property type="term" value="C:endoplasmic reticulum"/>
    <property type="evidence" value="ECO:0007669"/>
    <property type="project" value="TreeGrafter"/>
</dbReference>
<evidence type="ECO:0000313" key="6">
    <source>
        <dbReference type="Proteomes" id="UP000266841"/>
    </source>
</evidence>
<feature type="non-terminal residue" evidence="5">
    <location>
        <position position="1"/>
    </location>
</feature>
<dbReference type="Proteomes" id="UP000266841">
    <property type="component" value="Unassembled WGS sequence"/>
</dbReference>
<dbReference type="InterPro" id="IPR023352">
    <property type="entry name" value="MAPEG-like_dom_sf"/>
</dbReference>
<accession>K0RFK8</accession>
<dbReference type="PANTHER" id="PTHR10250:SF26">
    <property type="entry name" value="GLUTATHIONE S-TRANSFERASE 3, MITOCHONDRIAL"/>
    <property type="match status" value="1"/>
</dbReference>
<gene>
    <name evidence="5" type="ORF">THAOC_28183</name>
</gene>
<evidence type="ECO:0000256" key="2">
    <source>
        <dbReference type="ARBA" id="ARBA00022692"/>
    </source>
</evidence>
<dbReference type="PANTHER" id="PTHR10250">
    <property type="entry name" value="MICROSOMAL GLUTATHIONE S-TRANSFERASE"/>
    <property type="match status" value="1"/>
</dbReference>
<evidence type="ECO:0000256" key="1">
    <source>
        <dbReference type="ARBA" id="ARBA00004141"/>
    </source>
</evidence>
<evidence type="ECO:0000256" key="3">
    <source>
        <dbReference type="ARBA" id="ARBA00022989"/>
    </source>
</evidence>
<dbReference type="Pfam" id="PF01124">
    <property type="entry name" value="MAPEG"/>
    <property type="match status" value="1"/>
</dbReference>
<proteinExistence type="predicted"/>
<keyword evidence="4" id="KW-0472">Membrane</keyword>
<dbReference type="InterPro" id="IPR001129">
    <property type="entry name" value="Membr-assoc_MAPEG"/>
</dbReference>
<dbReference type="GO" id="GO:0004364">
    <property type="term" value="F:glutathione transferase activity"/>
    <property type="evidence" value="ECO:0007669"/>
    <property type="project" value="TreeGrafter"/>
</dbReference>
<reference evidence="5 6" key="1">
    <citation type="journal article" date="2012" name="Genome Biol.">
        <title>Genome and low-iron response of an oceanic diatom adapted to chronic iron limitation.</title>
        <authorList>
            <person name="Lommer M."/>
            <person name="Specht M."/>
            <person name="Roy A.S."/>
            <person name="Kraemer L."/>
            <person name="Andreson R."/>
            <person name="Gutowska M.A."/>
            <person name="Wolf J."/>
            <person name="Bergner S.V."/>
            <person name="Schilhabel M.B."/>
            <person name="Klostermeier U.C."/>
            <person name="Beiko R.G."/>
            <person name="Rosenstiel P."/>
            <person name="Hippler M."/>
            <person name="Laroche J."/>
        </authorList>
    </citation>
    <scope>NUCLEOTIDE SEQUENCE [LARGE SCALE GENOMIC DNA]</scope>
    <source>
        <strain evidence="5 6">CCMP1005</strain>
    </source>
</reference>
<evidence type="ECO:0000256" key="4">
    <source>
        <dbReference type="ARBA" id="ARBA00023136"/>
    </source>
</evidence>
<dbReference type="GO" id="GO:0016020">
    <property type="term" value="C:membrane"/>
    <property type="evidence" value="ECO:0007669"/>
    <property type="project" value="UniProtKB-SubCell"/>
</dbReference>
<dbReference type="OrthoDB" id="410651at2759"/>
<protein>
    <submittedName>
        <fullName evidence="5">Uncharacterized protein</fullName>
    </submittedName>
</protein>